<feature type="transmembrane region" description="Helical" evidence="10">
    <location>
        <begin position="25"/>
        <end position="44"/>
    </location>
</feature>
<accession>A0A7J7IVU4</accession>
<keyword evidence="7 10" id="KW-0472">Membrane</keyword>
<dbReference type="GO" id="GO:0015386">
    <property type="term" value="F:potassium:proton antiporter activity"/>
    <property type="evidence" value="ECO:0007669"/>
    <property type="project" value="TreeGrafter"/>
</dbReference>
<evidence type="ECO:0000256" key="2">
    <source>
        <dbReference type="ARBA" id="ARBA00022448"/>
    </source>
</evidence>
<keyword evidence="5" id="KW-0915">Sodium</keyword>
<evidence type="ECO:0000256" key="8">
    <source>
        <dbReference type="ARBA" id="ARBA00023201"/>
    </source>
</evidence>
<proteinExistence type="predicted"/>
<name>A0A7J7IVU4_BUGNE</name>
<dbReference type="PANTHER" id="PTHR10110:SF126">
    <property type="entry name" value="NA(+)_H(+) EXCHANGER PROTEIN 7"/>
    <property type="match status" value="1"/>
</dbReference>
<keyword evidence="4 10" id="KW-1133">Transmembrane helix</keyword>
<feature type="compositionally biased region" description="Basic and acidic residues" evidence="9">
    <location>
        <begin position="553"/>
        <end position="562"/>
    </location>
</feature>
<dbReference type="EMBL" id="VXIV02003350">
    <property type="protein sequence ID" value="KAF6017935.1"/>
    <property type="molecule type" value="Genomic_DNA"/>
</dbReference>
<feature type="compositionally biased region" description="Polar residues" evidence="9">
    <location>
        <begin position="467"/>
        <end position="491"/>
    </location>
</feature>
<dbReference type="InterPro" id="IPR006153">
    <property type="entry name" value="Cation/H_exchanger_TM"/>
</dbReference>
<dbReference type="GO" id="GO:0005886">
    <property type="term" value="C:plasma membrane"/>
    <property type="evidence" value="ECO:0007669"/>
    <property type="project" value="TreeGrafter"/>
</dbReference>
<gene>
    <name evidence="12" type="ORF">EB796_023745</name>
</gene>
<protein>
    <recommendedName>
        <fullName evidence="11">Cation/H+ exchanger transmembrane domain-containing protein</fullName>
    </recommendedName>
</protein>
<comment type="caution">
    <text evidence="12">The sequence shown here is derived from an EMBL/GenBank/DDBJ whole genome shotgun (WGS) entry which is preliminary data.</text>
</comment>
<evidence type="ECO:0000256" key="9">
    <source>
        <dbReference type="SAM" id="MobiDB-lite"/>
    </source>
</evidence>
<feature type="region of interest" description="Disordered" evidence="9">
    <location>
        <begin position="374"/>
        <end position="594"/>
    </location>
</feature>
<keyword evidence="13" id="KW-1185">Reference proteome</keyword>
<feature type="transmembrane region" description="Helical" evidence="10">
    <location>
        <begin position="97"/>
        <end position="120"/>
    </location>
</feature>
<dbReference type="GO" id="GO:0098719">
    <property type="term" value="P:sodium ion import across plasma membrane"/>
    <property type="evidence" value="ECO:0007669"/>
    <property type="project" value="TreeGrafter"/>
</dbReference>
<feature type="compositionally biased region" description="Basic and acidic residues" evidence="9">
    <location>
        <begin position="519"/>
        <end position="533"/>
    </location>
</feature>
<keyword evidence="6" id="KW-0406">Ion transport</keyword>
<feature type="compositionally biased region" description="Polar residues" evidence="9">
    <location>
        <begin position="382"/>
        <end position="400"/>
    </location>
</feature>
<evidence type="ECO:0000256" key="7">
    <source>
        <dbReference type="ARBA" id="ARBA00023136"/>
    </source>
</evidence>
<feature type="compositionally biased region" description="Polar residues" evidence="9">
    <location>
        <begin position="502"/>
        <end position="518"/>
    </location>
</feature>
<dbReference type="GO" id="GO:0051453">
    <property type="term" value="P:regulation of intracellular pH"/>
    <property type="evidence" value="ECO:0007669"/>
    <property type="project" value="TreeGrafter"/>
</dbReference>
<dbReference type="GO" id="GO:0015385">
    <property type="term" value="F:sodium:proton antiporter activity"/>
    <property type="evidence" value="ECO:0007669"/>
    <property type="project" value="InterPro"/>
</dbReference>
<evidence type="ECO:0000256" key="10">
    <source>
        <dbReference type="SAM" id="Phobius"/>
    </source>
</evidence>
<keyword evidence="3 10" id="KW-0812">Transmembrane</keyword>
<evidence type="ECO:0000256" key="1">
    <source>
        <dbReference type="ARBA" id="ARBA00004141"/>
    </source>
</evidence>
<evidence type="ECO:0000259" key="11">
    <source>
        <dbReference type="Pfam" id="PF00999"/>
    </source>
</evidence>
<dbReference type="InterPro" id="IPR018422">
    <property type="entry name" value="Cation/H_exchanger_CPA1"/>
</dbReference>
<evidence type="ECO:0000256" key="4">
    <source>
        <dbReference type="ARBA" id="ARBA00022989"/>
    </source>
</evidence>
<dbReference type="Pfam" id="PF00999">
    <property type="entry name" value="Na_H_Exchanger"/>
    <property type="match status" value="1"/>
</dbReference>
<sequence>MASSAADSVIFLYLGLNLVRLDHEWHYGFIIGTILLTLLGRFLVTYSLSLLVNKKRLRNITKREQFIMAYGGLRGAVAFSLVSLLTGKLDQKIQSMFMTTTLVVIIFTVFIQGGTIKPLVSLLDIRTKEKEEEILLFQELNANVTDHVMAGIEEIVGTRGQFFFYDWFVSLDDKYIKHKLQRNPLRKDEKIMKIYEKIALKQHFANLRGTEIAENFIMKQSMSEDGLYNIESIPSVHPTASESYAPPRAARPSLLSQLTRYGNVEEPEQVDDIAYITPEMLDDEEMTALQQRRLSKQQTIIESDLKNAQQLRMLFSKPGSSMDAREMQMNNDMDDRSNLMYLLQEKNKRLERFKRSVSYVGADNSSIHMNAGIGMSTIHEGPSSQIVRKPTVSTQESRQGQKSRKTVFGSKPSTASNVYGRYPAVPSSTDAHSSSKYAKDSEKKRRLKNLHSMKSLSNRESDLSVPGLTQKSAESARSKLPQDQNNSSSVDSTDRSRKTGHVQLQGNWDTQGETSELLKSSDERDIELGEVTHLDVPVARSSQSEQFPATVEHSQREMRSKSSDASLVRQSAVSQSESDESDDSTALLEDKDNP</sequence>
<evidence type="ECO:0000313" key="13">
    <source>
        <dbReference type="Proteomes" id="UP000593567"/>
    </source>
</evidence>
<feature type="domain" description="Cation/H+ exchanger transmembrane" evidence="11">
    <location>
        <begin position="6"/>
        <end position="120"/>
    </location>
</feature>
<dbReference type="AlphaFoldDB" id="A0A7J7IVU4"/>
<dbReference type="OrthoDB" id="196264at2759"/>
<keyword evidence="8" id="KW-0739">Sodium transport</keyword>
<organism evidence="12 13">
    <name type="scientific">Bugula neritina</name>
    <name type="common">Brown bryozoan</name>
    <name type="synonym">Sertularia neritina</name>
    <dbReference type="NCBI Taxonomy" id="10212"/>
    <lineage>
        <taxon>Eukaryota</taxon>
        <taxon>Metazoa</taxon>
        <taxon>Spiralia</taxon>
        <taxon>Lophotrochozoa</taxon>
        <taxon>Bryozoa</taxon>
        <taxon>Gymnolaemata</taxon>
        <taxon>Cheilostomatida</taxon>
        <taxon>Flustrina</taxon>
        <taxon>Buguloidea</taxon>
        <taxon>Bugulidae</taxon>
        <taxon>Bugula</taxon>
    </lineage>
</organism>
<evidence type="ECO:0000256" key="3">
    <source>
        <dbReference type="ARBA" id="ARBA00022692"/>
    </source>
</evidence>
<dbReference type="Proteomes" id="UP000593567">
    <property type="component" value="Unassembled WGS sequence"/>
</dbReference>
<feature type="compositionally biased region" description="Polar residues" evidence="9">
    <location>
        <begin position="426"/>
        <end position="436"/>
    </location>
</feature>
<evidence type="ECO:0000313" key="12">
    <source>
        <dbReference type="EMBL" id="KAF6017935.1"/>
    </source>
</evidence>
<dbReference type="PANTHER" id="PTHR10110">
    <property type="entry name" value="SODIUM/HYDROGEN EXCHANGER"/>
    <property type="match status" value="1"/>
</dbReference>
<evidence type="ECO:0000256" key="6">
    <source>
        <dbReference type="ARBA" id="ARBA00023065"/>
    </source>
</evidence>
<keyword evidence="2" id="KW-0813">Transport</keyword>
<comment type="subcellular location">
    <subcellularLocation>
        <location evidence="1">Membrane</location>
        <topology evidence="1">Multi-pass membrane protein</topology>
    </subcellularLocation>
</comment>
<reference evidence="12" key="1">
    <citation type="submission" date="2020-06" db="EMBL/GenBank/DDBJ databases">
        <title>Draft genome of Bugula neritina, a colonial animal packing powerful symbionts and potential medicines.</title>
        <authorList>
            <person name="Rayko M."/>
        </authorList>
    </citation>
    <scope>NUCLEOTIDE SEQUENCE [LARGE SCALE GENOMIC DNA]</scope>
    <source>
        <strain evidence="12">Kwan_BN1</strain>
    </source>
</reference>
<evidence type="ECO:0000256" key="5">
    <source>
        <dbReference type="ARBA" id="ARBA00023053"/>
    </source>
</evidence>